<evidence type="ECO:0000256" key="4">
    <source>
        <dbReference type="SAM" id="MobiDB-lite"/>
    </source>
</evidence>
<protein>
    <submittedName>
        <fullName evidence="6">Fic family protein</fullName>
    </submittedName>
</protein>
<dbReference type="SUPFAM" id="SSF140931">
    <property type="entry name" value="Fic-like"/>
    <property type="match status" value="1"/>
</dbReference>
<feature type="binding site" evidence="1">
    <location>
        <position position="266"/>
    </location>
    <ligand>
        <name>ATP</name>
        <dbReference type="ChEBI" id="CHEBI:30616"/>
    </ligand>
</feature>
<dbReference type="Gene3D" id="1.10.10.10">
    <property type="entry name" value="Winged helix-like DNA-binding domain superfamily/Winged helix DNA-binding domain"/>
    <property type="match status" value="1"/>
</dbReference>
<evidence type="ECO:0000256" key="2">
    <source>
        <dbReference type="PIRSR" id="PIRSR640198-1"/>
    </source>
</evidence>
<evidence type="ECO:0000259" key="5">
    <source>
        <dbReference type="PROSITE" id="PS51459"/>
    </source>
</evidence>
<evidence type="ECO:0000313" key="7">
    <source>
        <dbReference type="Proteomes" id="UP000677016"/>
    </source>
</evidence>
<dbReference type="InterPro" id="IPR025758">
    <property type="entry name" value="Fic/DOC_N"/>
</dbReference>
<dbReference type="InterPro" id="IPR026287">
    <property type="entry name" value="SoFic-like"/>
</dbReference>
<keyword evidence="7" id="KW-1185">Reference proteome</keyword>
<dbReference type="PROSITE" id="PS51459">
    <property type="entry name" value="FIDO"/>
    <property type="match status" value="1"/>
</dbReference>
<sequence length="400" mass="43988">MDTAALENSPVGQLVPISGHDERQRPFSHVAFLPKPLPTTLELSSATWTGVAAATEALGRLHQACASIPNPRLLIAPALAKEAVDTSALEGTYGALADVLESRLTDVRPKSAEVAEIRAYEQIAQLGFEWVRHQPITIGLLEHLQGILAKDSRQAQRDPGKVREHQVVIGPEGCTVYEARYIPPPPDDRLRAGLDQWQEWLAADVPLPAPVKAAMAHYQFESLHPFGDGNGRIGRLVIVLQLMRSGILNEPALTISPWLRARRDEYQGHLLAVSQTGNWDPWVAFFCRAICEQSMASVRVVDALNTWLTTQRQTLNDRYWTGTIAKLVEDLVDWPVITASFVQEKYEVSAPTAKSAIDRLMESGVLRETTGKSYGRVYAAMDVINAVESFGTSGESRPSA</sequence>
<dbReference type="InterPro" id="IPR003812">
    <property type="entry name" value="Fido"/>
</dbReference>
<dbReference type="Pfam" id="PF13784">
    <property type="entry name" value="Fic_N"/>
    <property type="match status" value="1"/>
</dbReference>
<feature type="binding site" evidence="1">
    <location>
        <begin position="229"/>
        <end position="235"/>
    </location>
    <ligand>
        <name>ATP</name>
        <dbReference type="ChEBI" id="CHEBI:30616"/>
    </ligand>
</feature>
<keyword evidence="1" id="KW-0547">Nucleotide-binding</keyword>
<evidence type="ECO:0000256" key="1">
    <source>
        <dbReference type="PIRSR" id="PIRSR038925-1"/>
    </source>
</evidence>
<evidence type="ECO:0000256" key="3">
    <source>
        <dbReference type="PIRSR" id="PIRSR640198-2"/>
    </source>
</evidence>
<feature type="binding site" evidence="3">
    <location>
        <begin position="228"/>
        <end position="235"/>
    </location>
    <ligand>
        <name>ATP</name>
        <dbReference type="ChEBI" id="CHEBI:30616"/>
    </ligand>
</feature>
<dbReference type="InterPro" id="IPR036388">
    <property type="entry name" value="WH-like_DNA-bd_sf"/>
</dbReference>
<dbReference type="PIRSF" id="PIRSF038925">
    <property type="entry name" value="AMP-prot_trans"/>
    <property type="match status" value="1"/>
</dbReference>
<dbReference type="RefSeq" id="WP_211601001.1">
    <property type="nucleotide sequence ID" value="NZ_JAGSNF010000001.1"/>
</dbReference>
<organism evidence="6 7">
    <name type="scientific">Phycicoccus avicenniae</name>
    <dbReference type="NCBI Taxonomy" id="2828860"/>
    <lineage>
        <taxon>Bacteria</taxon>
        <taxon>Bacillati</taxon>
        <taxon>Actinomycetota</taxon>
        <taxon>Actinomycetes</taxon>
        <taxon>Micrococcales</taxon>
        <taxon>Intrasporangiaceae</taxon>
        <taxon>Phycicoccus</taxon>
    </lineage>
</organism>
<evidence type="ECO:0000313" key="6">
    <source>
        <dbReference type="EMBL" id="MBR7741840.1"/>
    </source>
</evidence>
<dbReference type="Pfam" id="PF02661">
    <property type="entry name" value="Fic"/>
    <property type="match status" value="1"/>
</dbReference>
<dbReference type="Proteomes" id="UP000677016">
    <property type="component" value="Unassembled WGS sequence"/>
</dbReference>
<feature type="active site" evidence="2">
    <location>
        <position position="224"/>
    </location>
</feature>
<feature type="region of interest" description="Disordered" evidence="4">
    <location>
        <begin position="1"/>
        <end position="20"/>
    </location>
</feature>
<dbReference type="EMBL" id="JAGSNF010000001">
    <property type="protein sequence ID" value="MBR7741840.1"/>
    <property type="molecule type" value="Genomic_DNA"/>
</dbReference>
<feature type="domain" description="Fido" evidence="5">
    <location>
        <begin position="136"/>
        <end position="288"/>
    </location>
</feature>
<dbReference type="InterPro" id="IPR036597">
    <property type="entry name" value="Fido-like_dom_sf"/>
</dbReference>
<reference evidence="6" key="1">
    <citation type="submission" date="2021-04" db="EMBL/GenBank/DDBJ databases">
        <title>Phycicoccus avicenniae sp. nov., a novel endophytic actinomycetes isolated from branch of Avicennia mariana.</title>
        <authorList>
            <person name="Tuo L."/>
        </authorList>
    </citation>
    <scope>NUCLEOTIDE SEQUENCE</scope>
    <source>
        <strain evidence="6">BSK3Z-2</strain>
    </source>
</reference>
<accession>A0A941D6T3</accession>
<dbReference type="InterPro" id="IPR040198">
    <property type="entry name" value="Fido_containing"/>
</dbReference>
<gene>
    <name evidence="6" type="ORF">KC207_00850</name>
</gene>
<proteinExistence type="predicted"/>
<keyword evidence="1" id="KW-0067">ATP-binding</keyword>
<dbReference type="PANTHER" id="PTHR13504:SF38">
    <property type="entry name" value="FIDO DOMAIN-CONTAINING PROTEIN"/>
    <property type="match status" value="1"/>
</dbReference>
<feature type="binding site" evidence="1">
    <location>
        <position position="90"/>
    </location>
    <ligand>
        <name>ATP</name>
        <dbReference type="ChEBI" id="CHEBI:30616"/>
    </ligand>
</feature>
<dbReference type="PANTHER" id="PTHR13504">
    <property type="entry name" value="FIDO DOMAIN-CONTAINING PROTEIN DDB_G0283145"/>
    <property type="match status" value="1"/>
</dbReference>
<feature type="binding site" evidence="1">
    <location>
        <position position="224"/>
    </location>
    <ligand>
        <name>ATP</name>
        <dbReference type="ChEBI" id="CHEBI:30616"/>
    </ligand>
</feature>
<comment type="caution">
    <text evidence="6">The sequence shown here is derived from an EMBL/GenBank/DDBJ whole genome shotgun (WGS) entry which is preliminary data.</text>
</comment>
<dbReference type="GO" id="GO:0005524">
    <property type="term" value="F:ATP binding"/>
    <property type="evidence" value="ECO:0007669"/>
    <property type="project" value="UniProtKB-KW"/>
</dbReference>
<dbReference type="AlphaFoldDB" id="A0A941D6T3"/>
<name>A0A941D6T3_9MICO</name>
<dbReference type="Gene3D" id="1.10.3290.10">
    <property type="entry name" value="Fido-like domain"/>
    <property type="match status" value="1"/>
</dbReference>